<evidence type="ECO:0000313" key="3">
    <source>
        <dbReference type="EMBL" id="MEQ2262083.1"/>
    </source>
</evidence>
<feature type="coiled-coil region" evidence="1">
    <location>
        <begin position="9"/>
        <end position="36"/>
    </location>
</feature>
<evidence type="ECO:0000256" key="1">
    <source>
        <dbReference type="SAM" id="Coils"/>
    </source>
</evidence>
<accession>A0ABV0VXU8</accession>
<organism evidence="3 4">
    <name type="scientific">Xenotaenia resolanae</name>
    <dbReference type="NCBI Taxonomy" id="208358"/>
    <lineage>
        <taxon>Eukaryota</taxon>
        <taxon>Metazoa</taxon>
        <taxon>Chordata</taxon>
        <taxon>Craniata</taxon>
        <taxon>Vertebrata</taxon>
        <taxon>Euteleostomi</taxon>
        <taxon>Actinopterygii</taxon>
        <taxon>Neopterygii</taxon>
        <taxon>Teleostei</taxon>
        <taxon>Neoteleostei</taxon>
        <taxon>Acanthomorphata</taxon>
        <taxon>Ovalentaria</taxon>
        <taxon>Atherinomorphae</taxon>
        <taxon>Cyprinodontiformes</taxon>
        <taxon>Goodeidae</taxon>
        <taxon>Xenotaenia</taxon>
    </lineage>
</organism>
<gene>
    <name evidence="3" type="ORF">XENORESO_007198</name>
</gene>
<reference evidence="3 4" key="1">
    <citation type="submission" date="2021-06" db="EMBL/GenBank/DDBJ databases">
        <authorList>
            <person name="Palmer J.M."/>
        </authorList>
    </citation>
    <scope>NUCLEOTIDE SEQUENCE [LARGE SCALE GENOMIC DNA]</scope>
    <source>
        <strain evidence="3 4">XR_2019</strain>
        <tissue evidence="3">Muscle</tissue>
    </source>
</reference>
<protein>
    <submittedName>
        <fullName evidence="3">Uncharacterized protein</fullName>
    </submittedName>
</protein>
<dbReference type="Proteomes" id="UP001444071">
    <property type="component" value="Unassembled WGS sequence"/>
</dbReference>
<keyword evidence="4" id="KW-1185">Reference proteome</keyword>
<evidence type="ECO:0000313" key="4">
    <source>
        <dbReference type="Proteomes" id="UP001444071"/>
    </source>
</evidence>
<name>A0ABV0VXU8_9TELE</name>
<dbReference type="EMBL" id="JAHRIM010020043">
    <property type="protein sequence ID" value="MEQ2262083.1"/>
    <property type="molecule type" value="Genomic_DNA"/>
</dbReference>
<evidence type="ECO:0000256" key="2">
    <source>
        <dbReference type="SAM" id="MobiDB-lite"/>
    </source>
</evidence>
<proteinExistence type="predicted"/>
<keyword evidence="1" id="KW-0175">Coiled coil</keyword>
<feature type="region of interest" description="Disordered" evidence="2">
    <location>
        <begin position="61"/>
        <end position="97"/>
    </location>
</feature>
<sequence length="135" mass="15312">MVREASLWEQEEMEKVERMRLEREEATRLLEEETENLGTGPLKLDYKTLAALPATSLQKVNRAPSSDYTRTDSPVREAPYSPTIQPVSCPSTPSSSSHQLPSYYPLIHLIIILESLVASQRRYFTADLLDLPSHP</sequence>
<comment type="caution">
    <text evidence="3">The sequence shown here is derived from an EMBL/GenBank/DDBJ whole genome shotgun (WGS) entry which is preliminary data.</text>
</comment>
<feature type="compositionally biased region" description="Low complexity" evidence="2">
    <location>
        <begin position="86"/>
        <end position="97"/>
    </location>
</feature>